<evidence type="ECO:0000256" key="2">
    <source>
        <dbReference type="ARBA" id="ARBA00022737"/>
    </source>
</evidence>
<evidence type="ECO:0000256" key="5">
    <source>
        <dbReference type="ARBA" id="ARBA00023043"/>
    </source>
</evidence>
<feature type="repeat" description="ANK" evidence="8">
    <location>
        <begin position="1223"/>
        <end position="1255"/>
    </location>
</feature>
<dbReference type="InterPro" id="IPR050889">
    <property type="entry name" value="Dendritic_Spine_Reg/Scaffold"/>
</dbReference>
<dbReference type="InterPro" id="IPR011990">
    <property type="entry name" value="TPR-like_helical_dom_sf"/>
</dbReference>
<dbReference type="InterPro" id="IPR027417">
    <property type="entry name" value="P-loop_NTPase"/>
</dbReference>
<feature type="compositionally biased region" description="Low complexity" evidence="10">
    <location>
        <begin position="1514"/>
        <end position="1523"/>
    </location>
</feature>
<dbReference type="Gene3D" id="1.25.40.20">
    <property type="entry name" value="Ankyrin repeat-containing domain"/>
    <property type="match status" value="2"/>
</dbReference>
<dbReference type="Pfam" id="PF25520">
    <property type="entry name" value="AAA_lid_TANC1"/>
    <property type="match status" value="1"/>
</dbReference>
<dbReference type="PROSITE" id="PS50088">
    <property type="entry name" value="ANK_REPEAT"/>
    <property type="match status" value="6"/>
</dbReference>
<feature type="compositionally biased region" description="Polar residues" evidence="10">
    <location>
        <begin position="1488"/>
        <end position="1510"/>
    </location>
</feature>
<evidence type="ECO:0000313" key="14">
    <source>
        <dbReference type="Proteomes" id="UP000606274"/>
    </source>
</evidence>
<dbReference type="InterPro" id="IPR058056">
    <property type="entry name" value="WH_TANC1/2"/>
</dbReference>
<feature type="compositionally biased region" description="Polar residues" evidence="10">
    <location>
        <begin position="453"/>
        <end position="470"/>
    </location>
</feature>
<feature type="repeat" description="ANK" evidence="8">
    <location>
        <begin position="1190"/>
        <end position="1222"/>
    </location>
</feature>
<feature type="compositionally biased region" description="Basic and acidic residues" evidence="10">
    <location>
        <begin position="1688"/>
        <end position="1705"/>
    </location>
</feature>
<dbReference type="InterPro" id="IPR036770">
    <property type="entry name" value="Ankyrin_rpt-contain_sf"/>
</dbReference>
<sequence>MKPRIIHDTRQGSSMFKAVLKMNRDGGKGSKKETVGEPHLLGAQRRGLGSGVQDSNTAVACPPDDALKLSLSKAVSMSLPSSPLFPRQNYMMQSQACKKSPGPLRKPKYVESPRIPGDVFSSALRKDEPTIPGSSPATQELMTRLGFLLGEGIPGSTRIPMDEKNEKKCSVNQGVSPCSTLTSSTASACTDSPCSTLNNSSTRPNASQRSPSGTIISPSSTLESKDSGIIATITSSSENDGSSLEWSKEGSVRITGHHVLASPTMRTETCSPVAEEEVPTSYTEGSGAIRNATMATAGSVASGFNADGPVHYPAQNSSSLMMPRPNSVAATSSTKLEDLSYLDEQRNTPLRTSIRMPWHNTGGRPPYDKARFAPYKPVDIMLKPLLFEVPSITTDSVFVGRDWLFQQLEDVLISSQAGESRGTTVVGNVGFGKTAIISRLVALSCHGGRMRQIASNSPHASPKSANQSSELPLSQPPQVTPPSSSTNTLQSNSCPSTPELRRHREEAVKRLAAKVVAYHYCQADNTYTCLVPEFVHSIAALMCRAHQLTAYRELLLKEPHLQSMLSLRSCVQDPMAALRRGVLEPLVNLRKEKKIPEEDYIILIDGLNEAEFHKPDYGDTVASFITKSVSKFPIWLKLIVTVRTSLQEIASLLPFTKISLDDFPDNKEISSDLNAYIHHRVNSSRDVLNNVSLNGKADPVTVSKLSSHLVSRSQGSYLYLKLTLDLFERGHLVIKSASYKVVPISLAEIYLLQCNMKFRSNSAFERAIPILNIALASLHPLTDEQLFQALNAGAMRGELHWDDFQQRMDTLSAFLIKRRDKTRMFCHPSFREWLVWRADGESSEFLCDPRSGHALMAFMLSRQEGKLNRQQTMELGHHILKAHIFKGQSKKTGVSSSVLQGLWISCSTDSLSAALASLRNLYTPNVKVSRLLMLGGANLNYRTEVLNNAPVLCVQAHLGHHEMVALLLEFGASVDVASENGISTLSYAAASGHLNLVSQLCRRGAKVDHVDKNGQNALVHAALRGHLDIMQYLLEQRWSREEQLHELSLKSKALQQAFIAASSMGHTQVVRELLALDNELVVQIDAHDTLWGETALTAAAGRGKMDVCRYLLEQRAQVQQVNRRGMCALFCAVRQGHWQVADVLLQHGADVNTSDKQGRTLLMVAACEGHLSTVDFLISKGASLTSVDKEGLTPLSWACLKGHKNVVQFLVEKGAVIDHSDKNGRTPLDLAAFYGDAEIVHYLVERGAVIEHVDYSGMRPLDRAIGCRNTSVVVTLLKKGAKLGNAAWAMATSKPDILIILLQKLMEEGNLLYKRGKMKEAAQRYQYALRKFPREGFGEELKAFRELRVSLFLNLSRCRRKTNDFGLAEEFATKALELKPKSYEAYYARARAKRSSRQFPAALADLHEASKLCPNNREIRRLLARVEEECKQMQRAQNKQGVMSQSTVSQDSDHEHEEGEEDEDGTENSLSRELHEEEDTSKMDTRTEAWSQSLYSFNRTLPESNSPPTHRQSQRQQQQQQQREPLAHKSLILQPTKQAQIVKTNQHLSSTCPVVSKTQSQNHGSSSPVPSRHMLKAGPGIDISPLSPPSEVDRCPLSATTHHDSEGLLLSEAFVSCSSNRVPERILAHSVSSLEGLALSAGHGAQGQELRKESFQGAGSGSGSQPGSMRVSSSTSSLASSSSLSDSGKMHGPDVRTKSSVDKSKPASQEFKPRPFMGVMDKTARFQQHHHQQSQQPVSRCWQSHSDSHSMSSAGVNSELAFAKPGSTYPEQLKSSSQGVGLGSLHNGSLHCTPFSDKFCQAATSYKEPKPAVAMAHSYMDNKPKHPSLSRDNPAIHVASMKPKRSFIESNV</sequence>
<evidence type="ECO:0000256" key="6">
    <source>
        <dbReference type="ARBA" id="ARBA00034110"/>
    </source>
</evidence>
<dbReference type="Pfam" id="PF00023">
    <property type="entry name" value="Ank"/>
    <property type="match status" value="1"/>
</dbReference>
<feature type="repeat" description="ANK" evidence="8">
    <location>
        <begin position="1157"/>
        <end position="1189"/>
    </location>
</feature>
<evidence type="ECO:0008006" key="15">
    <source>
        <dbReference type="Google" id="ProtNLM"/>
    </source>
</evidence>
<feature type="compositionally biased region" description="Polar residues" evidence="10">
    <location>
        <begin position="197"/>
        <end position="209"/>
    </location>
</feature>
<evidence type="ECO:0000256" key="7">
    <source>
        <dbReference type="ARBA" id="ARBA00038259"/>
    </source>
</evidence>
<dbReference type="FunFam" id="1.25.40.20:FF:000036">
    <property type="entry name" value="protein TANC2 isoform X2"/>
    <property type="match status" value="1"/>
</dbReference>
<dbReference type="Pfam" id="PF13637">
    <property type="entry name" value="Ank_4"/>
    <property type="match status" value="1"/>
</dbReference>
<comment type="subcellular location">
    <subcellularLocation>
        <location evidence="6">Postsynapse</location>
    </subcellularLocation>
</comment>
<feature type="domain" description="TANC1/2-like winged helix" evidence="12">
    <location>
        <begin position="757"/>
        <end position="910"/>
    </location>
</feature>
<dbReference type="SUPFAM" id="SSF48403">
    <property type="entry name" value="Ankyrin repeat"/>
    <property type="match status" value="1"/>
</dbReference>
<keyword evidence="1" id="KW-0597">Phosphoprotein</keyword>
<comment type="similarity">
    <text evidence="7">Belongs to the TANC family.</text>
</comment>
<feature type="repeat" description="TPR" evidence="9">
    <location>
        <begin position="1302"/>
        <end position="1335"/>
    </location>
</feature>
<dbReference type="GO" id="GO:0098794">
    <property type="term" value="C:postsynapse"/>
    <property type="evidence" value="ECO:0007669"/>
    <property type="project" value="UniProtKB-SubCell"/>
</dbReference>
<comment type="caution">
    <text evidence="13">The sequence shown here is derived from an EMBL/GenBank/DDBJ whole genome shotgun (WGS) entry which is preliminary data.</text>
</comment>
<accession>A0A8T0BT58</accession>
<dbReference type="FunFam" id="1.25.40.20:FF:000022">
    <property type="entry name" value="protein TANC2 isoform X1"/>
    <property type="match status" value="1"/>
</dbReference>
<evidence type="ECO:0000256" key="1">
    <source>
        <dbReference type="ARBA" id="ARBA00022553"/>
    </source>
</evidence>
<feature type="compositionally biased region" description="Low complexity" evidence="10">
    <location>
        <begin position="176"/>
        <end position="196"/>
    </location>
</feature>
<dbReference type="SUPFAM" id="SSF48452">
    <property type="entry name" value="TPR-like"/>
    <property type="match status" value="1"/>
</dbReference>
<evidence type="ECO:0000256" key="3">
    <source>
        <dbReference type="ARBA" id="ARBA00022803"/>
    </source>
</evidence>
<reference evidence="13" key="1">
    <citation type="submission" date="2020-08" db="EMBL/GenBank/DDBJ databases">
        <title>Chromosome-level assembly of Southern catfish (Silurus meridionalis) provides insights into visual adaptation to the nocturnal and benthic lifestyles.</title>
        <authorList>
            <person name="Zhang Y."/>
            <person name="Wang D."/>
            <person name="Peng Z."/>
        </authorList>
    </citation>
    <scope>NUCLEOTIDE SEQUENCE</scope>
    <source>
        <strain evidence="13">SWU-2019-XX</strain>
        <tissue evidence="13">Muscle</tissue>
    </source>
</reference>
<evidence type="ECO:0000256" key="8">
    <source>
        <dbReference type="PROSITE-ProRule" id="PRU00023"/>
    </source>
</evidence>
<feature type="compositionally biased region" description="Low complexity" evidence="10">
    <location>
        <begin position="1665"/>
        <end position="1687"/>
    </location>
</feature>
<proteinExistence type="inferred from homology"/>
<feature type="compositionally biased region" description="Basic and acidic residues" evidence="10">
    <location>
        <begin position="1470"/>
        <end position="1487"/>
    </location>
</feature>
<dbReference type="PROSITE" id="PS50297">
    <property type="entry name" value="ANK_REP_REGION"/>
    <property type="match status" value="5"/>
</dbReference>
<evidence type="ECO:0000256" key="10">
    <source>
        <dbReference type="SAM" id="MobiDB-lite"/>
    </source>
</evidence>
<feature type="compositionally biased region" description="Low complexity" evidence="10">
    <location>
        <begin position="210"/>
        <end position="221"/>
    </location>
</feature>
<dbReference type="InterPro" id="IPR058018">
    <property type="entry name" value="AAA_lid_TANC1/2"/>
</dbReference>
<feature type="region of interest" description="Disordered" evidence="10">
    <location>
        <begin position="1552"/>
        <end position="1603"/>
    </location>
</feature>
<feature type="compositionally biased region" description="Polar residues" evidence="10">
    <location>
        <begin position="1552"/>
        <end position="1569"/>
    </location>
</feature>
<dbReference type="EMBL" id="JABFDY010000003">
    <property type="protein sequence ID" value="KAF7709613.1"/>
    <property type="molecule type" value="Genomic_DNA"/>
</dbReference>
<feature type="compositionally biased region" description="Polar residues" evidence="10">
    <location>
        <begin position="1434"/>
        <end position="1450"/>
    </location>
</feature>
<dbReference type="SUPFAM" id="SSF52540">
    <property type="entry name" value="P-loop containing nucleoside triphosphate hydrolases"/>
    <property type="match status" value="1"/>
</dbReference>
<evidence type="ECO:0000256" key="9">
    <source>
        <dbReference type="PROSITE-ProRule" id="PRU00339"/>
    </source>
</evidence>
<feature type="compositionally biased region" description="Polar residues" evidence="10">
    <location>
        <begin position="487"/>
        <end position="496"/>
    </location>
</feature>
<keyword evidence="14" id="KW-1185">Reference proteome</keyword>
<organism evidence="13 14">
    <name type="scientific">Silurus meridionalis</name>
    <name type="common">Southern catfish</name>
    <name type="synonym">Silurus soldatovi meridionalis</name>
    <dbReference type="NCBI Taxonomy" id="175797"/>
    <lineage>
        <taxon>Eukaryota</taxon>
        <taxon>Metazoa</taxon>
        <taxon>Chordata</taxon>
        <taxon>Craniata</taxon>
        <taxon>Vertebrata</taxon>
        <taxon>Euteleostomi</taxon>
        <taxon>Actinopterygii</taxon>
        <taxon>Neopterygii</taxon>
        <taxon>Teleostei</taxon>
        <taxon>Ostariophysi</taxon>
        <taxon>Siluriformes</taxon>
        <taxon>Siluridae</taxon>
        <taxon>Silurus</taxon>
    </lineage>
</organism>
<dbReference type="InterPro" id="IPR019734">
    <property type="entry name" value="TPR_rpt"/>
</dbReference>
<dbReference type="PROSITE" id="PS50005">
    <property type="entry name" value="TPR"/>
    <property type="match status" value="2"/>
</dbReference>
<feature type="region of interest" description="Disordered" evidence="10">
    <location>
        <begin position="1434"/>
        <end position="1525"/>
    </location>
</feature>
<dbReference type="Gene3D" id="1.25.40.10">
    <property type="entry name" value="Tetratricopeptide repeat domain"/>
    <property type="match status" value="1"/>
</dbReference>
<feature type="region of interest" description="Disordered" evidence="10">
    <location>
        <begin position="97"/>
        <end position="116"/>
    </location>
</feature>
<keyword evidence="4" id="KW-0770">Synapse</keyword>
<dbReference type="Pfam" id="PF12796">
    <property type="entry name" value="Ank_2"/>
    <property type="match status" value="2"/>
</dbReference>
<feature type="region of interest" description="Disordered" evidence="10">
    <location>
        <begin position="170"/>
        <end position="223"/>
    </location>
</feature>
<dbReference type="Proteomes" id="UP000606274">
    <property type="component" value="Unassembled WGS sequence"/>
</dbReference>
<keyword evidence="5 8" id="KW-0040">ANK repeat</keyword>
<evidence type="ECO:0000259" key="11">
    <source>
        <dbReference type="Pfam" id="PF25520"/>
    </source>
</evidence>
<feature type="repeat" description="ANK" evidence="8">
    <location>
        <begin position="1124"/>
        <end position="1156"/>
    </location>
</feature>
<gene>
    <name evidence="13" type="ORF">HF521_016463</name>
</gene>
<feature type="repeat" description="TPR" evidence="9">
    <location>
        <begin position="1349"/>
        <end position="1382"/>
    </location>
</feature>
<feature type="repeat" description="ANK" evidence="8">
    <location>
        <begin position="980"/>
        <end position="1012"/>
    </location>
</feature>
<keyword evidence="3 9" id="KW-0802">TPR repeat</keyword>
<dbReference type="PANTHER" id="PTHR24166:SF23">
    <property type="entry name" value="PROTEIN TANC1"/>
    <property type="match status" value="1"/>
</dbReference>
<evidence type="ECO:0000256" key="4">
    <source>
        <dbReference type="ARBA" id="ARBA00023018"/>
    </source>
</evidence>
<feature type="region of interest" description="Disordered" evidence="10">
    <location>
        <begin position="1645"/>
        <end position="1717"/>
    </location>
</feature>
<dbReference type="PANTHER" id="PTHR24166">
    <property type="entry name" value="ROLLING PEBBLES, ISOFORM B"/>
    <property type="match status" value="1"/>
</dbReference>
<protein>
    <recommendedName>
        <fullName evidence="15">Protein TANC1-like</fullName>
    </recommendedName>
</protein>
<dbReference type="SMART" id="SM00028">
    <property type="entry name" value="TPR"/>
    <property type="match status" value="3"/>
</dbReference>
<feature type="repeat" description="ANK" evidence="8">
    <location>
        <begin position="1091"/>
        <end position="1123"/>
    </location>
</feature>
<feature type="region of interest" description="Disordered" evidence="10">
    <location>
        <begin position="452"/>
        <end position="503"/>
    </location>
</feature>
<dbReference type="SMART" id="SM00248">
    <property type="entry name" value="ANK"/>
    <property type="match status" value="10"/>
</dbReference>
<evidence type="ECO:0000313" key="13">
    <source>
        <dbReference type="EMBL" id="KAF7709613.1"/>
    </source>
</evidence>
<dbReference type="Pfam" id="PF25521">
    <property type="entry name" value="WHD_TANC1"/>
    <property type="match status" value="1"/>
</dbReference>
<evidence type="ECO:0000259" key="12">
    <source>
        <dbReference type="Pfam" id="PF25521"/>
    </source>
</evidence>
<name>A0A8T0BT58_SILME</name>
<feature type="domain" description="TANC1/2-like AAA+ ATPase lid" evidence="11">
    <location>
        <begin position="660"/>
        <end position="755"/>
    </location>
</feature>
<dbReference type="InterPro" id="IPR002110">
    <property type="entry name" value="Ankyrin_rpt"/>
</dbReference>
<keyword evidence="2" id="KW-0677">Repeat</keyword>